<protein>
    <submittedName>
        <fullName evidence="1">Unannotated protein</fullName>
    </submittedName>
</protein>
<organism evidence="1">
    <name type="scientific">freshwater metagenome</name>
    <dbReference type="NCBI Taxonomy" id="449393"/>
    <lineage>
        <taxon>unclassified sequences</taxon>
        <taxon>metagenomes</taxon>
        <taxon>ecological metagenomes</taxon>
    </lineage>
</organism>
<sequence length="137" mass="14174">MRMRRIAVRASVIAAVACGLALAEIPAASGVPTSMVTISASRVGAGVHVVGEVFCPSGCSGELVPMVKLPGALTYTPGRARPPYSSCAEFTWDRHIRAGRTISVYFTDGVVESNVLQITPTSVGAGVRSRSVVAVPC</sequence>
<reference evidence="1" key="1">
    <citation type="submission" date="2020-05" db="EMBL/GenBank/DDBJ databases">
        <authorList>
            <person name="Chiriac C."/>
            <person name="Salcher M."/>
            <person name="Ghai R."/>
            <person name="Kavagutti S V."/>
        </authorList>
    </citation>
    <scope>NUCLEOTIDE SEQUENCE</scope>
</reference>
<dbReference type="EMBL" id="CAFBMR010000051">
    <property type="protein sequence ID" value="CAB4918095.1"/>
    <property type="molecule type" value="Genomic_DNA"/>
</dbReference>
<name>A0A6J7HNX5_9ZZZZ</name>
<accession>A0A6J7HNX5</accession>
<dbReference type="AlphaFoldDB" id="A0A6J7HNX5"/>
<gene>
    <name evidence="1" type="ORF">UFOPK3610_01245</name>
</gene>
<proteinExistence type="predicted"/>
<evidence type="ECO:0000313" key="1">
    <source>
        <dbReference type="EMBL" id="CAB4918095.1"/>
    </source>
</evidence>